<protein>
    <submittedName>
        <fullName evidence="1">Uncharacterized protein</fullName>
    </submittedName>
</protein>
<gene>
    <name evidence="1" type="ORF">SNEC2469_LOCUS28550</name>
</gene>
<keyword evidence="2" id="KW-1185">Reference proteome</keyword>
<reference evidence="1" key="1">
    <citation type="submission" date="2021-02" db="EMBL/GenBank/DDBJ databases">
        <authorList>
            <person name="Dougan E. K."/>
            <person name="Rhodes N."/>
            <person name="Thang M."/>
            <person name="Chan C."/>
        </authorList>
    </citation>
    <scope>NUCLEOTIDE SEQUENCE</scope>
</reference>
<dbReference type="Proteomes" id="UP000601435">
    <property type="component" value="Unassembled WGS sequence"/>
</dbReference>
<comment type="caution">
    <text evidence="1">The sequence shown here is derived from an EMBL/GenBank/DDBJ whole genome shotgun (WGS) entry which is preliminary data.</text>
</comment>
<dbReference type="AlphaFoldDB" id="A0A813AU26"/>
<dbReference type="EMBL" id="CAJNJA010062304">
    <property type="protein sequence ID" value="CAE7876275.1"/>
    <property type="molecule type" value="Genomic_DNA"/>
</dbReference>
<proteinExistence type="predicted"/>
<evidence type="ECO:0000313" key="1">
    <source>
        <dbReference type="EMBL" id="CAE7876275.1"/>
    </source>
</evidence>
<sequence length="154" mass="17649">MPNASSGRRRRAEWDYGGRWERRRQWNNWEDFDVHRGEDLLRKYRMEGEELYNRAFQARVPECQGLPTAMATRTEEMPSAAYWNQWTAGQMVMQAGMGWGGFIDAPATTLPSPCPISHDVQLVIDNILRLQCMAPEQAAKALKDTAALQGPYED</sequence>
<dbReference type="OrthoDB" id="407751at2759"/>
<evidence type="ECO:0000313" key="2">
    <source>
        <dbReference type="Proteomes" id="UP000601435"/>
    </source>
</evidence>
<organism evidence="1 2">
    <name type="scientific">Symbiodinium necroappetens</name>
    <dbReference type="NCBI Taxonomy" id="1628268"/>
    <lineage>
        <taxon>Eukaryota</taxon>
        <taxon>Sar</taxon>
        <taxon>Alveolata</taxon>
        <taxon>Dinophyceae</taxon>
        <taxon>Suessiales</taxon>
        <taxon>Symbiodiniaceae</taxon>
        <taxon>Symbiodinium</taxon>
    </lineage>
</organism>
<name>A0A813AU26_9DINO</name>
<accession>A0A813AU26</accession>